<keyword evidence="3" id="KW-1185">Reference proteome</keyword>
<feature type="compositionally biased region" description="Polar residues" evidence="1">
    <location>
        <begin position="468"/>
        <end position="477"/>
    </location>
</feature>
<sequence>MDSTSSQLIKPCRVQITDLRKMKNQEDHFREALDESNQQPSTSSGSGEMQPQGACTVLIVPNQESSTTAGTQEGKPSEGTMLMVSEDGWIEGEPKSPKSDNQQSSDDHMSGMESDFDIDENDGEDGDWIPDPGSDSDENDGPNSESKEEESTQSGAIDLDEPLTEETLKKIMEVVYGVSTPNVATLGLLKEQMDERPKLKLKLLKDLQRGHSMFKKRLKYKNVVVKRQLIETPSPVKVHVQKTMPQWAPHQPLTLAKATAHLAAHHSKGESKGSLPDIPPAQPRLPPPPYVYRSIAPKQPLQAACLPQNNGVMNTGLVLSTRPSVAMTSSSVPPGIMNSVPALPTRPSVAMTSNSVPSGIMNSVPALPTRPSVAVTSTPVNPGSNILQDTLKPQTNISFKDMSSPPTRAIFMPENRTVNIPELHPSPAGSLDVLVPVDATGQMKEPFMGIPLDSCNLIFKSDSEEGSPKSNVQSGKDTPSRRSNDENPSVPIQNIKQEGRSSFQSSPLQHLSTQSNAALPSAGVFPNPQSATSAAPGILPTRAPLTAGLLPPGMVPVGLAPASARPSGVFPAHMFPPGSIPAGMVPVALPPDALRFPVPGAHVNCTCPSGSRPPGPPVHSLLHLQQEDLNRLSATGTVSPAINHSSETPDKRNESPLTTNRAESPGIKIASVRSCTSDEDLSDRTSSSSKASAQAGASPSKTATAGMGLLLTVMLPSSAKERYKHKLNPKSTSNPLTADLKEIHKPATKVDLGMVWNEISLLRTEIQTIKTKVASDIHNIRTDMEEFVKLVGARLGITPQIPVTQQNETVQESEGGNDGRRKRKAEEGELEEQNLKKQAKKSSDYLL</sequence>
<dbReference type="Proteomes" id="UP000007110">
    <property type="component" value="Unassembled WGS sequence"/>
</dbReference>
<feature type="region of interest" description="Disordered" evidence="1">
    <location>
        <begin position="459"/>
        <end position="492"/>
    </location>
</feature>
<feature type="region of interest" description="Disordered" evidence="1">
    <location>
        <begin position="638"/>
        <end position="702"/>
    </location>
</feature>
<feature type="region of interest" description="Disordered" evidence="1">
    <location>
        <begin position="259"/>
        <end position="288"/>
    </location>
</feature>
<feature type="compositionally biased region" description="Polar residues" evidence="1">
    <location>
        <begin position="805"/>
        <end position="814"/>
    </location>
</feature>
<feature type="compositionally biased region" description="Acidic residues" evidence="1">
    <location>
        <begin position="114"/>
        <end position="140"/>
    </location>
</feature>
<dbReference type="GeneID" id="580437"/>
<reference evidence="3" key="1">
    <citation type="submission" date="2015-02" db="EMBL/GenBank/DDBJ databases">
        <title>Genome sequencing for Strongylocentrotus purpuratus.</title>
        <authorList>
            <person name="Murali S."/>
            <person name="Liu Y."/>
            <person name="Vee V."/>
            <person name="English A."/>
            <person name="Wang M."/>
            <person name="Skinner E."/>
            <person name="Han Y."/>
            <person name="Muzny D.M."/>
            <person name="Worley K.C."/>
            <person name="Gibbs R.A."/>
        </authorList>
    </citation>
    <scope>NUCLEOTIDE SEQUENCE</scope>
</reference>
<evidence type="ECO:0000256" key="1">
    <source>
        <dbReference type="SAM" id="MobiDB-lite"/>
    </source>
</evidence>
<name>A0A7M7RBE3_STRPU</name>
<accession>A0A7M7RBE3</accession>
<dbReference type="OMA" id="MDERPKL"/>
<evidence type="ECO:0000313" key="3">
    <source>
        <dbReference type="Proteomes" id="UP000007110"/>
    </source>
</evidence>
<dbReference type="AlphaFoldDB" id="A0A7M7RBE3"/>
<feature type="region of interest" description="Disordered" evidence="1">
    <location>
        <begin position="805"/>
        <end position="847"/>
    </location>
</feature>
<evidence type="ECO:0000313" key="2">
    <source>
        <dbReference type="EnsemblMetazoa" id="XP_785588"/>
    </source>
</evidence>
<dbReference type="RefSeq" id="XP_785588.2">
    <property type="nucleotide sequence ID" value="XM_780495.5"/>
</dbReference>
<feature type="compositionally biased region" description="Low complexity" evidence="1">
    <location>
        <begin position="684"/>
        <end position="700"/>
    </location>
</feature>
<dbReference type="InParanoid" id="A0A7M7RBE3"/>
<protein>
    <submittedName>
        <fullName evidence="2">Uncharacterized protein</fullName>
    </submittedName>
</protein>
<proteinExistence type="predicted"/>
<dbReference type="EnsemblMetazoa" id="XM_780495">
    <property type="protein sequence ID" value="XP_785588"/>
    <property type="gene ID" value="LOC580437"/>
</dbReference>
<feature type="compositionally biased region" description="Polar residues" evidence="1">
    <location>
        <begin position="62"/>
        <end position="71"/>
    </location>
</feature>
<feature type="region of interest" description="Disordered" evidence="1">
    <location>
        <begin position="27"/>
        <end position="162"/>
    </location>
</feature>
<organism evidence="2 3">
    <name type="scientific">Strongylocentrotus purpuratus</name>
    <name type="common">Purple sea urchin</name>
    <dbReference type="NCBI Taxonomy" id="7668"/>
    <lineage>
        <taxon>Eukaryota</taxon>
        <taxon>Metazoa</taxon>
        <taxon>Echinodermata</taxon>
        <taxon>Eleutherozoa</taxon>
        <taxon>Echinozoa</taxon>
        <taxon>Echinoidea</taxon>
        <taxon>Euechinoidea</taxon>
        <taxon>Echinacea</taxon>
        <taxon>Camarodonta</taxon>
        <taxon>Echinidea</taxon>
        <taxon>Strongylocentrotidae</taxon>
        <taxon>Strongylocentrotus</taxon>
    </lineage>
</organism>
<reference evidence="2" key="2">
    <citation type="submission" date="2021-01" db="UniProtKB">
        <authorList>
            <consortium name="EnsemblMetazoa"/>
        </authorList>
    </citation>
    <scope>IDENTIFICATION</scope>
</reference>
<dbReference type="KEGG" id="spu:580437"/>
<feature type="compositionally biased region" description="Pro residues" evidence="1">
    <location>
        <begin position="277"/>
        <end position="288"/>
    </location>
</feature>
<feature type="compositionally biased region" description="Polar residues" evidence="1">
    <location>
        <begin position="35"/>
        <end position="49"/>
    </location>
</feature>
<dbReference type="OrthoDB" id="10483084at2759"/>
<feature type="region of interest" description="Disordered" evidence="1">
    <location>
        <begin position="519"/>
        <end position="538"/>
    </location>
</feature>